<dbReference type="Proteomes" id="UP000031829">
    <property type="component" value="Chromosome"/>
</dbReference>
<keyword evidence="6" id="KW-0282">Flagellum</keyword>
<dbReference type="Pfam" id="PF22692">
    <property type="entry name" value="LlgE_F_G_D1"/>
    <property type="match status" value="1"/>
</dbReference>
<name>A0A0B6AWZ4_PRIM2</name>
<dbReference type="HOGENOM" id="CLU_013687_0_2_9"/>
<organism evidence="6 7">
    <name type="scientific">Priestia megaterium (strain ATCC 14581 / DSM 32 / CCUG 1817 / JCM 2506 / NBRC 15308 / NCIMB 9376 / NCTC 10342 / NRRL B-14308 / VKM B-512 / Ford 19)</name>
    <name type="common">Bacillus megaterium</name>
    <dbReference type="NCBI Taxonomy" id="1348623"/>
    <lineage>
        <taxon>Bacteria</taxon>
        <taxon>Bacillati</taxon>
        <taxon>Bacillota</taxon>
        <taxon>Bacilli</taxon>
        <taxon>Bacillales</taxon>
        <taxon>Bacillaceae</taxon>
        <taxon>Priestia</taxon>
    </lineage>
</organism>
<feature type="domain" description="Flagellar basal body rod protein N-terminal" evidence="3">
    <location>
        <begin position="7"/>
        <end position="35"/>
    </location>
</feature>
<feature type="domain" description="Flagellar basal-body/hook protein C-terminal" evidence="4">
    <location>
        <begin position="227"/>
        <end position="269"/>
    </location>
</feature>
<dbReference type="InterPro" id="IPR037925">
    <property type="entry name" value="FlgE/F/G-like"/>
</dbReference>
<sequence length="273" mass="29611">MNLTMITAANTMGQLQQQLDVIGHNLSNTNTTGYKARDASFNDMLYQQVNNQEDKGTEKRLTPAGIRQGTGAYLDQTSLNMTQGAFQNTDKLLDVAASNPNVYFQVAVNDSQQPVQYTRDGSFHLSPEGPNNVKLVNGSGQDVLGENGQAIIFSNAFKDIQIDGSGTITVTTNKGVDQFTLGLTNVQKPQVLEAKGENLFAFPAGMNQPNMFTDLTGKARETAGVEQGKLEQSNVDLSKELTDMSIAQRAYQFNSRSISIADQMMGLVNGIRA</sequence>
<evidence type="ECO:0000256" key="1">
    <source>
        <dbReference type="ARBA" id="ARBA00009677"/>
    </source>
</evidence>
<dbReference type="GO" id="GO:0009425">
    <property type="term" value="C:bacterial-type flagellum basal body"/>
    <property type="evidence" value="ECO:0007669"/>
    <property type="project" value="UniProtKB-SubCell"/>
</dbReference>
<dbReference type="InterPro" id="IPR053967">
    <property type="entry name" value="LlgE_F_G-like_D1"/>
</dbReference>
<dbReference type="SUPFAM" id="SSF117143">
    <property type="entry name" value="Flagellar hook protein flgE"/>
    <property type="match status" value="1"/>
</dbReference>
<evidence type="ECO:0000313" key="7">
    <source>
        <dbReference type="Proteomes" id="UP000031829"/>
    </source>
</evidence>
<evidence type="ECO:0000259" key="5">
    <source>
        <dbReference type="Pfam" id="PF22692"/>
    </source>
</evidence>
<keyword evidence="6" id="KW-0966">Cell projection</keyword>
<dbReference type="PANTHER" id="PTHR30435">
    <property type="entry name" value="FLAGELLAR PROTEIN"/>
    <property type="match status" value="1"/>
</dbReference>
<evidence type="ECO:0000256" key="2">
    <source>
        <dbReference type="RuleBase" id="RU362116"/>
    </source>
</evidence>
<dbReference type="NCBIfam" id="TIGR03506">
    <property type="entry name" value="FlgEFG_subfam"/>
    <property type="match status" value="1"/>
</dbReference>
<dbReference type="RefSeq" id="WP_034648291.1">
    <property type="nucleotide sequence ID" value="NZ_BCVB01000009.1"/>
</dbReference>
<keyword evidence="6" id="KW-0969">Cilium</keyword>
<dbReference type="Pfam" id="PF06429">
    <property type="entry name" value="Flg_bbr_C"/>
    <property type="match status" value="1"/>
</dbReference>
<feature type="domain" description="Flagellar hook protein FlgE/F/G-like D1" evidence="5">
    <location>
        <begin position="103"/>
        <end position="170"/>
    </location>
</feature>
<evidence type="ECO:0000313" key="6">
    <source>
        <dbReference type="EMBL" id="AJI24379.1"/>
    </source>
</evidence>
<evidence type="ECO:0000259" key="3">
    <source>
        <dbReference type="Pfam" id="PF00460"/>
    </source>
</evidence>
<dbReference type="Pfam" id="PF00460">
    <property type="entry name" value="Flg_bb_rod"/>
    <property type="match status" value="1"/>
</dbReference>
<proteinExistence type="inferred from homology"/>
<dbReference type="AlphaFoldDB" id="A0A0B6AWZ4"/>
<dbReference type="GeneID" id="93645598"/>
<comment type="similarity">
    <text evidence="1 2">Belongs to the flagella basal body rod proteins family.</text>
</comment>
<dbReference type="EMBL" id="CP009920">
    <property type="protein sequence ID" value="AJI24379.1"/>
    <property type="molecule type" value="Genomic_DNA"/>
</dbReference>
<dbReference type="InterPro" id="IPR010930">
    <property type="entry name" value="Flg_bb/hook_C_dom"/>
</dbReference>
<dbReference type="InterPro" id="IPR001444">
    <property type="entry name" value="Flag_bb_rod_N"/>
</dbReference>
<dbReference type="PANTHER" id="PTHR30435:SF19">
    <property type="entry name" value="FLAGELLAR BASAL-BODY ROD PROTEIN FLGG"/>
    <property type="match status" value="1"/>
</dbReference>
<comment type="subcellular location">
    <subcellularLocation>
        <location evidence="2">Bacterial flagellum basal body</location>
    </subcellularLocation>
</comment>
<dbReference type="GO" id="GO:0071978">
    <property type="term" value="P:bacterial-type flagellum-dependent swarming motility"/>
    <property type="evidence" value="ECO:0007669"/>
    <property type="project" value="TreeGrafter"/>
</dbReference>
<reference evidence="6 7" key="1">
    <citation type="journal article" date="2015" name="Genome Announc.">
        <title>Complete genome sequences for 35 biothreat assay-relevant bacillus species.</title>
        <authorList>
            <person name="Johnson S.L."/>
            <person name="Daligault H.E."/>
            <person name="Davenport K.W."/>
            <person name="Jaissle J."/>
            <person name="Frey K.G."/>
            <person name="Ladner J.T."/>
            <person name="Broomall S.M."/>
            <person name="Bishop-Lilly K.A."/>
            <person name="Bruce D.C."/>
            <person name="Gibbons H.S."/>
            <person name="Coyne S.R."/>
            <person name="Lo C.C."/>
            <person name="Meincke L."/>
            <person name="Munk A.C."/>
            <person name="Koroleva G.I."/>
            <person name="Rosenzweig C.N."/>
            <person name="Palacios G.F."/>
            <person name="Redden C.L."/>
            <person name="Minogue T.D."/>
            <person name="Chain P.S."/>
        </authorList>
    </citation>
    <scope>NUCLEOTIDE SEQUENCE [LARGE SCALE GENOMIC DNA]</scope>
    <source>
        <strain evidence="7">ATCC 14581 / DSM 32 / JCM 2506 / NBRC 15308 / NCIMB 9376 / NCTC 10342 / NRRL B-14308 / VKM B-512</strain>
    </source>
</reference>
<dbReference type="InterPro" id="IPR020013">
    <property type="entry name" value="Flagellar_FlgE/F/G"/>
</dbReference>
<dbReference type="KEGG" id="bmeg:BG04_2132"/>
<protein>
    <submittedName>
        <fullName evidence="6">Flagellar hook-basal body family protein</fullName>
    </submittedName>
</protein>
<accession>A0A0B6AWZ4</accession>
<evidence type="ECO:0000259" key="4">
    <source>
        <dbReference type="Pfam" id="PF06429"/>
    </source>
</evidence>
<keyword evidence="2" id="KW-0975">Bacterial flagellum</keyword>
<gene>
    <name evidence="6" type="ORF">BG04_2132</name>
</gene>